<sequence>MTKQKTTMGSIVVSCCYYYYYYYYQVASEKHISIEHEIRVICAHFGLLHKEETLRS</sequence>
<proteinExistence type="predicted"/>
<organism evidence="1">
    <name type="scientific">Anguilla anguilla</name>
    <name type="common">European freshwater eel</name>
    <name type="synonym">Muraena anguilla</name>
    <dbReference type="NCBI Taxonomy" id="7936"/>
    <lineage>
        <taxon>Eukaryota</taxon>
        <taxon>Metazoa</taxon>
        <taxon>Chordata</taxon>
        <taxon>Craniata</taxon>
        <taxon>Vertebrata</taxon>
        <taxon>Euteleostomi</taxon>
        <taxon>Actinopterygii</taxon>
        <taxon>Neopterygii</taxon>
        <taxon>Teleostei</taxon>
        <taxon>Anguilliformes</taxon>
        <taxon>Anguillidae</taxon>
        <taxon>Anguilla</taxon>
    </lineage>
</organism>
<protein>
    <submittedName>
        <fullName evidence="1">Uncharacterized protein</fullName>
    </submittedName>
</protein>
<accession>A0A0E9PIA6</accession>
<evidence type="ECO:0000313" key="1">
    <source>
        <dbReference type="EMBL" id="JAH04341.1"/>
    </source>
</evidence>
<name>A0A0E9PIA6_ANGAN</name>
<reference evidence="1" key="2">
    <citation type="journal article" date="2015" name="Fish Shellfish Immunol.">
        <title>Early steps in the European eel (Anguilla anguilla)-Vibrio vulnificus interaction in the gills: Role of the RtxA13 toxin.</title>
        <authorList>
            <person name="Callol A."/>
            <person name="Pajuelo D."/>
            <person name="Ebbesson L."/>
            <person name="Teles M."/>
            <person name="MacKenzie S."/>
            <person name="Amaro C."/>
        </authorList>
    </citation>
    <scope>NUCLEOTIDE SEQUENCE</scope>
</reference>
<reference evidence="1" key="1">
    <citation type="submission" date="2014-11" db="EMBL/GenBank/DDBJ databases">
        <authorList>
            <person name="Amaro Gonzalez C."/>
        </authorList>
    </citation>
    <scope>NUCLEOTIDE SEQUENCE</scope>
</reference>
<dbReference type="AlphaFoldDB" id="A0A0E9PIA6"/>
<dbReference type="EMBL" id="GBXM01104236">
    <property type="protein sequence ID" value="JAH04341.1"/>
    <property type="molecule type" value="Transcribed_RNA"/>
</dbReference>